<dbReference type="PaxDb" id="224325-AF_1035"/>
<evidence type="ECO:0000313" key="4">
    <source>
        <dbReference type="Proteomes" id="UP000002199"/>
    </source>
</evidence>
<dbReference type="PROSITE" id="PS50112">
    <property type="entry name" value="PAS"/>
    <property type="match status" value="1"/>
</dbReference>
<dbReference type="InterPro" id="IPR035965">
    <property type="entry name" value="PAS-like_dom_sf"/>
</dbReference>
<keyword evidence="1" id="KW-0472">Membrane</keyword>
<evidence type="ECO:0000259" key="2">
    <source>
        <dbReference type="PROSITE" id="PS50112"/>
    </source>
</evidence>
<dbReference type="InterPro" id="IPR003661">
    <property type="entry name" value="HisK_dim/P_dom"/>
</dbReference>
<dbReference type="Pfam" id="PF00512">
    <property type="entry name" value="HisKA"/>
    <property type="match status" value="1"/>
</dbReference>
<feature type="domain" description="PAS" evidence="2">
    <location>
        <begin position="141"/>
        <end position="179"/>
    </location>
</feature>
<dbReference type="InterPro" id="IPR013656">
    <property type="entry name" value="PAS_4"/>
</dbReference>
<dbReference type="Gene3D" id="3.30.450.20">
    <property type="entry name" value="PAS domain"/>
    <property type="match status" value="2"/>
</dbReference>
<dbReference type="InterPro" id="IPR000014">
    <property type="entry name" value="PAS"/>
</dbReference>
<dbReference type="CDD" id="cd00130">
    <property type="entry name" value="PAS"/>
    <property type="match status" value="1"/>
</dbReference>
<accession>O29227</accession>
<dbReference type="eggNOG" id="arCOG02367">
    <property type="taxonomic scope" value="Archaea"/>
</dbReference>
<dbReference type="Pfam" id="PF08448">
    <property type="entry name" value="PAS_4"/>
    <property type="match status" value="1"/>
</dbReference>
<dbReference type="Proteomes" id="UP000002199">
    <property type="component" value="Chromosome"/>
</dbReference>
<feature type="transmembrane region" description="Helical" evidence="1">
    <location>
        <begin position="21"/>
        <end position="43"/>
    </location>
</feature>
<dbReference type="EnsemblBacteria" id="AAB90205">
    <property type="protein sequence ID" value="AAB90205"/>
    <property type="gene ID" value="AF_1035"/>
</dbReference>
<keyword evidence="1" id="KW-0812">Transmembrane</keyword>
<dbReference type="SUPFAM" id="SSF55785">
    <property type="entry name" value="PYP-like sensor domain (PAS domain)"/>
    <property type="match status" value="1"/>
</dbReference>
<dbReference type="CDD" id="cd00082">
    <property type="entry name" value="HisKA"/>
    <property type="match status" value="1"/>
</dbReference>
<dbReference type="AlphaFoldDB" id="O29227"/>
<keyword evidence="3" id="KW-0418">Kinase</keyword>
<name>O29227_ARCFU</name>
<dbReference type="PIR" id="C69379">
    <property type="entry name" value="C69379"/>
</dbReference>
<evidence type="ECO:0000256" key="1">
    <source>
        <dbReference type="SAM" id="Phobius"/>
    </source>
</evidence>
<dbReference type="GO" id="GO:0000155">
    <property type="term" value="F:phosphorelay sensor kinase activity"/>
    <property type="evidence" value="ECO:0007669"/>
    <property type="project" value="InterPro"/>
</dbReference>
<protein>
    <submittedName>
        <fullName evidence="3">Chemotaxis histidine kinase, putative</fullName>
    </submittedName>
</protein>
<dbReference type="PhylomeDB" id="O29227"/>
<proteinExistence type="predicted"/>
<dbReference type="EMBL" id="AE000782">
    <property type="protein sequence ID" value="AAB90205.1"/>
    <property type="molecule type" value="Genomic_DNA"/>
</dbReference>
<dbReference type="STRING" id="224325.AF_1035"/>
<reference evidence="3 4" key="1">
    <citation type="journal article" date="1997" name="Nature">
        <title>The complete genome sequence of the hyperthermophilic, sulphate-reducing archaeon Archaeoglobus fulgidus.</title>
        <authorList>
            <person name="Klenk H.P."/>
            <person name="Clayton R.A."/>
            <person name="Tomb J."/>
            <person name="White O."/>
            <person name="Nelson K.E."/>
            <person name="Ketchum K.A."/>
            <person name="Dodson R.J."/>
            <person name="Gwinn M."/>
            <person name="Hickey E.K."/>
            <person name="Peterson J.D."/>
            <person name="Richardson D.L."/>
            <person name="Kerlavage A.R."/>
            <person name="Graham D.E."/>
            <person name="Kyrpides N.C."/>
            <person name="Fleischmann R.D."/>
            <person name="Quackenbush J."/>
            <person name="Lee N.H."/>
            <person name="Sutton G.G."/>
            <person name="Gill S."/>
            <person name="Kirkness E.F."/>
            <person name="Dougherty B.A."/>
            <person name="McKenney K."/>
            <person name="Adams M.D."/>
            <person name="Loftus B."/>
            <person name="Peterson S."/>
            <person name="Reich C.I."/>
            <person name="McNeil L.K."/>
            <person name="Badger J.H."/>
            <person name="Glodek A."/>
            <person name="Zhou L."/>
            <person name="Overbeek R."/>
            <person name="Gocayne J.D."/>
            <person name="Weidman J.F."/>
            <person name="McDonald L."/>
            <person name="Utterback T."/>
            <person name="Cotton M.D."/>
            <person name="Spriggs T."/>
            <person name="Artiach P."/>
            <person name="Kaine B.P."/>
            <person name="Sykes S.M."/>
            <person name="Sadow P.W."/>
            <person name="D'Andrea K.P."/>
            <person name="Bowman C."/>
            <person name="Fujii C."/>
            <person name="Garland S.A."/>
            <person name="Mason T.M."/>
            <person name="Olsen G.J."/>
            <person name="Fraser C.M."/>
            <person name="Smith H.O."/>
            <person name="Woese C.R."/>
            <person name="Venter J.C."/>
        </authorList>
    </citation>
    <scope>NUCLEOTIDE SEQUENCE [LARGE SCALE GENOMIC DNA]</scope>
    <source>
        <strain evidence="4">ATCC 49558 / DSM 4304 / JCM 9628 / NBRC 100126 / VC-16</strain>
    </source>
</reference>
<dbReference type="Pfam" id="PF13188">
    <property type="entry name" value="PAS_8"/>
    <property type="match status" value="1"/>
</dbReference>
<keyword evidence="4" id="KW-1185">Reference proteome</keyword>
<gene>
    <name evidence="3" type="ordered locus">AF_1035</name>
</gene>
<dbReference type="HOGENOM" id="CLU_710971_0_0_2"/>
<dbReference type="DNASU" id="1484258"/>
<evidence type="ECO:0000313" key="3">
    <source>
        <dbReference type="EMBL" id="AAB90205.1"/>
    </source>
</evidence>
<keyword evidence="1" id="KW-1133">Transmembrane helix</keyword>
<keyword evidence="3" id="KW-0808">Transferase</keyword>
<sequence>MRLPAKLKKNAFGWEIAPLKLLKIITLLKIRFICALSIILQMFRDYGLFKALAEMSPHPIILLDGTVIRYANPKALQLIGENCLQRDILDFLDENSGRCLRQALRKDRGTFEVRFRGKAGALKADLFKLDSKAVLTLRFDVESVYRKIFETAPSPIAVVDLNGVVRDANFSMKGFAGFNIIGKKLSELFSQERAERIMSYVNLALMENTVVEFDEELGDRRLVSYCIPAELEGERLCFIISHDVTEFYRLNRLLERIVEASEAMIKLRSKSKLIESVESILSDYSARVLDRPEGVAFKIEFDSISYGYLCVKNADYAERRLLKTLAKNLAFALKAVEDELRREEFLKRLVENTKVIAYLVDRIRNPLTAIRAFAEVMISDDKVRERITQQVDRIVGIIKNLDSSWAKSEEIVGKVDVADLLYSDSGFQN</sequence>
<dbReference type="SMART" id="SM00091">
    <property type="entry name" value="PAS"/>
    <property type="match status" value="2"/>
</dbReference>
<organism evidence="3 4">
    <name type="scientific">Archaeoglobus fulgidus (strain ATCC 49558 / DSM 4304 / JCM 9628 / NBRC 100126 / VC-16)</name>
    <dbReference type="NCBI Taxonomy" id="224325"/>
    <lineage>
        <taxon>Archaea</taxon>
        <taxon>Methanobacteriati</taxon>
        <taxon>Methanobacteriota</taxon>
        <taxon>Archaeoglobi</taxon>
        <taxon>Archaeoglobales</taxon>
        <taxon>Archaeoglobaceae</taxon>
        <taxon>Archaeoglobus</taxon>
    </lineage>
</organism>
<dbReference type="KEGG" id="afu:AF_1035"/>
<dbReference type="SMART" id="SM00388">
    <property type="entry name" value="HisKA"/>
    <property type="match status" value="1"/>
</dbReference>
<dbReference type="NCBIfam" id="TIGR00229">
    <property type="entry name" value="sensory_box"/>
    <property type="match status" value="1"/>
</dbReference>